<dbReference type="AlphaFoldDB" id="A0A4R6JXW9"/>
<name>A0A4R6JXW9_9ACTN</name>
<proteinExistence type="predicted"/>
<organism evidence="1 2">
    <name type="scientific">Paractinoplanes brasiliensis</name>
    <dbReference type="NCBI Taxonomy" id="52695"/>
    <lineage>
        <taxon>Bacteria</taxon>
        <taxon>Bacillati</taxon>
        <taxon>Actinomycetota</taxon>
        <taxon>Actinomycetes</taxon>
        <taxon>Micromonosporales</taxon>
        <taxon>Micromonosporaceae</taxon>
        <taxon>Paractinoplanes</taxon>
    </lineage>
</organism>
<accession>A0A4R6JXW9</accession>
<comment type="caution">
    <text evidence="1">The sequence shown here is derived from an EMBL/GenBank/DDBJ whole genome shotgun (WGS) entry which is preliminary data.</text>
</comment>
<protein>
    <submittedName>
        <fullName evidence="1">Uncharacterized protein</fullName>
    </submittedName>
</protein>
<dbReference type="Proteomes" id="UP000294901">
    <property type="component" value="Unassembled WGS sequence"/>
</dbReference>
<reference evidence="1 2" key="1">
    <citation type="submission" date="2019-03" db="EMBL/GenBank/DDBJ databases">
        <title>Sequencing the genomes of 1000 actinobacteria strains.</title>
        <authorList>
            <person name="Klenk H.-P."/>
        </authorList>
    </citation>
    <scope>NUCLEOTIDE SEQUENCE [LARGE SCALE GENOMIC DNA]</scope>
    <source>
        <strain evidence="1 2">DSM 43805</strain>
    </source>
</reference>
<dbReference type="RefSeq" id="WP_133875656.1">
    <property type="nucleotide sequence ID" value="NZ_BOMD01000024.1"/>
</dbReference>
<keyword evidence="2" id="KW-1185">Reference proteome</keyword>
<gene>
    <name evidence="1" type="ORF">C8E87_5401</name>
</gene>
<dbReference type="EMBL" id="SNWR01000001">
    <property type="protein sequence ID" value="TDO41664.1"/>
    <property type="molecule type" value="Genomic_DNA"/>
</dbReference>
<sequence length="77" mass="8489">MTDKTILALREAAAAYAEAVRTTQRFFDRLEDTTDPSVLVEYANLVEREKEAAEARLDALEAAGIEVPSIDESDSDN</sequence>
<evidence type="ECO:0000313" key="2">
    <source>
        <dbReference type="Proteomes" id="UP000294901"/>
    </source>
</evidence>
<evidence type="ECO:0000313" key="1">
    <source>
        <dbReference type="EMBL" id="TDO41664.1"/>
    </source>
</evidence>